<sequence length="109" mass="11484">MKHLHNVVLATFIAGVFTSVSPLCSAQQASAAVAPAAMSEGEIRKVDKDAGTLTIKHGELKNLGMGAMTMVFKAQDPAMLNQVKQGDKVRFVANMVNGVLTVSTITVVK</sequence>
<dbReference type="Gene3D" id="2.40.50.320">
    <property type="entry name" value="Copper binding periplasmic protein CusF"/>
    <property type="match status" value="1"/>
</dbReference>
<gene>
    <name evidence="1" type="ORF">H3H37_21910</name>
</gene>
<evidence type="ECO:0000313" key="2">
    <source>
        <dbReference type="Proteomes" id="UP000534388"/>
    </source>
</evidence>
<keyword evidence="2" id="KW-1185">Reference proteome</keyword>
<dbReference type="InterPro" id="IPR021647">
    <property type="entry name" value="CusF_Ec"/>
</dbReference>
<dbReference type="AlphaFoldDB" id="A0A7W2IDS1"/>
<dbReference type="Proteomes" id="UP000534388">
    <property type="component" value="Unassembled WGS sequence"/>
</dbReference>
<dbReference type="RefSeq" id="WP_182166503.1">
    <property type="nucleotide sequence ID" value="NZ_JACEZT010000018.1"/>
</dbReference>
<accession>A0A7W2IDS1</accession>
<protein>
    <submittedName>
        <fullName evidence="1">Copper-binding protein</fullName>
    </submittedName>
</protein>
<organism evidence="1 2">
    <name type="scientific">Rugamonas brunnea</name>
    <dbReference type="NCBI Taxonomy" id="2758569"/>
    <lineage>
        <taxon>Bacteria</taxon>
        <taxon>Pseudomonadati</taxon>
        <taxon>Pseudomonadota</taxon>
        <taxon>Betaproteobacteria</taxon>
        <taxon>Burkholderiales</taxon>
        <taxon>Oxalobacteraceae</taxon>
        <taxon>Telluria group</taxon>
        <taxon>Rugamonas</taxon>
    </lineage>
</organism>
<evidence type="ECO:0000313" key="1">
    <source>
        <dbReference type="EMBL" id="MBA5639719.1"/>
    </source>
</evidence>
<dbReference type="EMBL" id="JACEZT010000018">
    <property type="protein sequence ID" value="MBA5639719.1"/>
    <property type="molecule type" value="Genomic_DNA"/>
</dbReference>
<dbReference type="InterPro" id="IPR042230">
    <property type="entry name" value="CusF_sf"/>
</dbReference>
<reference evidence="1 2" key="1">
    <citation type="submission" date="2020-07" db="EMBL/GenBank/DDBJ databases">
        <title>Novel species isolated from subtropical streams in China.</title>
        <authorList>
            <person name="Lu H."/>
        </authorList>
    </citation>
    <scope>NUCLEOTIDE SEQUENCE [LARGE SCALE GENOMIC DNA]</scope>
    <source>
        <strain evidence="1 2">LX20W</strain>
    </source>
</reference>
<comment type="caution">
    <text evidence="1">The sequence shown here is derived from an EMBL/GenBank/DDBJ whole genome shotgun (WGS) entry which is preliminary data.</text>
</comment>
<name>A0A7W2IDS1_9BURK</name>
<dbReference type="Pfam" id="PF11604">
    <property type="entry name" value="CusF_Ec"/>
    <property type="match status" value="1"/>
</dbReference>
<proteinExistence type="predicted"/>